<organism evidence="2 3">
    <name type="scientific">Pseudaminobacter soli</name>
    <name type="common">ex Li et al. 2025</name>
    <dbReference type="NCBI Taxonomy" id="1295366"/>
    <lineage>
        <taxon>Bacteria</taxon>
        <taxon>Pseudomonadati</taxon>
        <taxon>Pseudomonadota</taxon>
        <taxon>Alphaproteobacteria</taxon>
        <taxon>Hyphomicrobiales</taxon>
        <taxon>Phyllobacteriaceae</taxon>
        <taxon>Pseudaminobacter</taxon>
    </lineage>
</organism>
<evidence type="ECO:0000256" key="1">
    <source>
        <dbReference type="SAM" id="MobiDB-lite"/>
    </source>
</evidence>
<dbReference type="Proteomes" id="UP000240653">
    <property type="component" value="Unassembled WGS sequence"/>
</dbReference>
<evidence type="ECO:0000313" key="2">
    <source>
        <dbReference type="EMBL" id="PSJ63701.1"/>
    </source>
</evidence>
<evidence type="ECO:0000313" key="3">
    <source>
        <dbReference type="Proteomes" id="UP000240653"/>
    </source>
</evidence>
<dbReference type="AlphaFoldDB" id="A0A2P7SMR0"/>
<feature type="region of interest" description="Disordered" evidence="1">
    <location>
        <begin position="125"/>
        <end position="178"/>
    </location>
</feature>
<feature type="region of interest" description="Disordered" evidence="1">
    <location>
        <begin position="1"/>
        <end position="28"/>
    </location>
</feature>
<accession>A0A2P7SMR0</accession>
<proteinExistence type="predicted"/>
<protein>
    <submittedName>
        <fullName evidence="2">Uncharacterized protein</fullName>
    </submittedName>
</protein>
<sequence>MAISRKEEARALNADERELVEKSHHPAVQELSDAELHELVKLVRDRRDKAQTDVFRRRREIRGKGVPKGTKPVTGDAGSRTKLAVLAMAMRRLNAEVERRQQLAASMEQIESARRALAMKQKAQARGADFNTRHAHSGMRAVESRKPKNLIRPMELGRQRKAGQVAQAKRDSRGHHAL</sequence>
<keyword evidence="3" id="KW-1185">Reference proteome</keyword>
<name>A0A2P7SMR0_9HYPH</name>
<feature type="compositionally biased region" description="Basic and acidic residues" evidence="1">
    <location>
        <begin position="1"/>
        <end position="24"/>
    </location>
</feature>
<dbReference type="OrthoDB" id="7949760at2"/>
<gene>
    <name evidence="2" type="ORF">C7I85_00770</name>
</gene>
<reference evidence="2 3" key="1">
    <citation type="submission" date="2018-03" db="EMBL/GenBank/DDBJ databases">
        <title>The draft genome of Mesorhizobium soli JCM 19897.</title>
        <authorList>
            <person name="Li L."/>
            <person name="Liu L."/>
            <person name="Liang L."/>
            <person name="Wang T."/>
            <person name="Zhang X."/>
        </authorList>
    </citation>
    <scope>NUCLEOTIDE SEQUENCE [LARGE SCALE GENOMIC DNA]</scope>
    <source>
        <strain evidence="2 3">JCM 19897</strain>
    </source>
</reference>
<dbReference type="RefSeq" id="WP_106722053.1">
    <property type="nucleotide sequence ID" value="NZ_PXYL01000001.1"/>
</dbReference>
<dbReference type="EMBL" id="PXYL01000001">
    <property type="protein sequence ID" value="PSJ63701.1"/>
    <property type="molecule type" value="Genomic_DNA"/>
</dbReference>
<comment type="caution">
    <text evidence="2">The sequence shown here is derived from an EMBL/GenBank/DDBJ whole genome shotgun (WGS) entry which is preliminary data.</text>
</comment>